<dbReference type="InterPro" id="IPR010343">
    <property type="entry name" value="ArAE_1"/>
</dbReference>
<sequence length="300" mass="33719">MKLQKPGMRNIKTGIGVMICVLVGYLNIVDKTFFAAAACIVCMQTTVKGSVTVGFNRLKGTFIGGLIGFLFVIIKPGDPILSCLGVITTIYICNLLKVNNSTTIACIVYCAIYLSIGDANPIAYSISRILDTSVGVIIGVAVNYYIFRPNYLESIYKEIKAIEKTSIKLLKSEIEKGVNTDISSLSKEITRLEGLYKNFLDELEYRNEEVDDEAINDVIKRCKHIYLHLQILEQMKDKCYLNKENYIKSKIIYDTLPKGIEIKDDRSAVYNYHISAIIDNINEIHVVEENNNESDLIETV</sequence>
<evidence type="ECO:0000256" key="2">
    <source>
        <dbReference type="ARBA" id="ARBA00022475"/>
    </source>
</evidence>
<dbReference type="AlphaFoldDB" id="A0A0B3WVY2"/>
<comment type="caution">
    <text evidence="7">The sequence shown here is derived from an EMBL/GenBank/DDBJ whole genome shotgun (WGS) entry which is preliminary data.</text>
</comment>
<gene>
    <name evidence="7" type="ORF">QX51_00945</name>
</gene>
<keyword evidence="4 6" id="KW-1133">Transmembrane helix</keyword>
<dbReference type="Pfam" id="PF06081">
    <property type="entry name" value="ArAE_1"/>
    <property type="match status" value="1"/>
</dbReference>
<keyword evidence="8" id="KW-1185">Reference proteome</keyword>
<feature type="transmembrane region" description="Helical" evidence="6">
    <location>
        <begin position="34"/>
        <end position="55"/>
    </location>
</feature>
<evidence type="ECO:0000313" key="8">
    <source>
        <dbReference type="Proteomes" id="UP000031189"/>
    </source>
</evidence>
<dbReference type="EMBL" id="JWHR01000013">
    <property type="protein sequence ID" value="KHS58730.1"/>
    <property type="molecule type" value="Genomic_DNA"/>
</dbReference>
<dbReference type="Proteomes" id="UP000031189">
    <property type="component" value="Unassembled WGS sequence"/>
</dbReference>
<comment type="subcellular location">
    <subcellularLocation>
        <location evidence="1">Cell membrane</location>
        <topology evidence="1">Multi-pass membrane protein</topology>
    </subcellularLocation>
</comment>
<dbReference type="RefSeq" id="WP_039678027.1">
    <property type="nucleotide sequence ID" value="NZ_JAWGXO010000005.1"/>
</dbReference>
<protein>
    <submittedName>
        <fullName evidence="7">Uncharacterized protein</fullName>
    </submittedName>
</protein>
<dbReference type="GO" id="GO:0005886">
    <property type="term" value="C:plasma membrane"/>
    <property type="evidence" value="ECO:0007669"/>
    <property type="project" value="UniProtKB-SubCell"/>
</dbReference>
<dbReference type="STRING" id="1577792.QX51_00945"/>
<evidence type="ECO:0000256" key="4">
    <source>
        <dbReference type="ARBA" id="ARBA00022989"/>
    </source>
</evidence>
<feature type="transmembrane region" description="Helical" evidence="6">
    <location>
        <begin position="67"/>
        <end position="92"/>
    </location>
</feature>
<organism evidence="7 8">
    <name type="scientific">Terrisporobacter othiniensis</name>
    <dbReference type="NCBI Taxonomy" id="1577792"/>
    <lineage>
        <taxon>Bacteria</taxon>
        <taxon>Bacillati</taxon>
        <taxon>Bacillota</taxon>
        <taxon>Clostridia</taxon>
        <taxon>Peptostreptococcales</taxon>
        <taxon>Peptostreptococcaceae</taxon>
        <taxon>Terrisporobacter</taxon>
    </lineage>
</organism>
<keyword evidence="3 6" id="KW-0812">Transmembrane</keyword>
<feature type="transmembrane region" description="Helical" evidence="6">
    <location>
        <begin position="12"/>
        <end position="28"/>
    </location>
</feature>
<evidence type="ECO:0000256" key="3">
    <source>
        <dbReference type="ARBA" id="ARBA00022692"/>
    </source>
</evidence>
<keyword evidence="5 6" id="KW-0472">Membrane</keyword>
<accession>A0A0B3WVY2</accession>
<evidence type="ECO:0000313" key="7">
    <source>
        <dbReference type="EMBL" id="KHS58730.1"/>
    </source>
</evidence>
<feature type="transmembrane region" description="Helical" evidence="6">
    <location>
        <begin position="98"/>
        <end position="117"/>
    </location>
</feature>
<evidence type="ECO:0000256" key="5">
    <source>
        <dbReference type="ARBA" id="ARBA00023136"/>
    </source>
</evidence>
<keyword evidence="2" id="KW-1003">Cell membrane</keyword>
<feature type="transmembrane region" description="Helical" evidence="6">
    <location>
        <begin position="129"/>
        <end position="147"/>
    </location>
</feature>
<name>A0A0B3WVY2_9FIRM</name>
<evidence type="ECO:0000256" key="1">
    <source>
        <dbReference type="ARBA" id="ARBA00004651"/>
    </source>
</evidence>
<reference evidence="7 8" key="1">
    <citation type="submission" date="2014-12" db="EMBL/GenBank/DDBJ databases">
        <title>Draft genome sequence of Terrisporobacter sp. 08-306576, isolated from the blood culture of a bacteremia patient.</title>
        <authorList>
            <person name="Lund L.C."/>
            <person name="Sydenham T.V."/>
            <person name="Hogh S.V."/>
            <person name="Skov M.N."/>
            <person name="Kemp M."/>
            <person name="Justesen U.S."/>
        </authorList>
    </citation>
    <scope>NUCLEOTIDE SEQUENCE [LARGE SCALE GENOMIC DNA]</scope>
    <source>
        <strain evidence="7 8">08-306576</strain>
    </source>
</reference>
<proteinExistence type="predicted"/>
<evidence type="ECO:0000256" key="6">
    <source>
        <dbReference type="SAM" id="Phobius"/>
    </source>
</evidence>
<dbReference type="OrthoDB" id="1653617at2"/>